<keyword evidence="1" id="KW-0175">Coiled coil</keyword>
<dbReference type="EMBL" id="FOCP01000011">
    <property type="protein sequence ID" value="SEN24771.1"/>
    <property type="molecule type" value="Genomic_DNA"/>
</dbReference>
<evidence type="ECO:0000313" key="4">
    <source>
        <dbReference type="Proteomes" id="UP000199459"/>
    </source>
</evidence>
<name>A0A1H8EYV1_9PROT</name>
<reference evidence="3 4" key="1">
    <citation type="submission" date="2016-10" db="EMBL/GenBank/DDBJ databases">
        <authorList>
            <person name="de Groot N.N."/>
        </authorList>
    </citation>
    <scope>NUCLEOTIDE SEQUENCE [LARGE SCALE GENOMIC DNA]</scope>
    <source>
        <strain evidence="3 4">Nm22</strain>
    </source>
</reference>
<organism evidence="3 4">
    <name type="scientific">Nitrosomonas marina</name>
    <dbReference type="NCBI Taxonomy" id="917"/>
    <lineage>
        <taxon>Bacteria</taxon>
        <taxon>Pseudomonadati</taxon>
        <taxon>Pseudomonadota</taxon>
        <taxon>Betaproteobacteria</taxon>
        <taxon>Nitrosomonadales</taxon>
        <taxon>Nitrosomonadaceae</taxon>
        <taxon>Nitrosomonas</taxon>
    </lineage>
</organism>
<keyword evidence="2" id="KW-0472">Membrane</keyword>
<feature type="transmembrane region" description="Helical" evidence="2">
    <location>
        <begin position="21"/>
        <end position="44"/>
    </location>
</feature>
<accession>A0A1H8EYV1</accession>
<evidence type="ECO:0000256" key="2">
    <source>
        <dbReference type="SAM" id="Phobius"/>
    </source>
</evidence>
<gene>
    <name evidence="3" type="ORF">SAMN05216325_11133</name>
</gene>
<dbReference type="Proteomes" id="UP000199459">
    <property type="component" value="Unassembled WGS sequence"/>
</dbReference>
<keyword evidence="2" id="KW-1133">Transmembrane helix</keyword>
<keyword evidence="2" id="KW-0812">Transmembrane</keyword>
<dbReference type="STRING" id="917.SAMN05216326_1139"/>
<dbReference type="RefSeq" id="WP_090631612.1">
    <property type="nucleotide sequence ID" value="NZ_FOCP01000011.1"/>
</dbReference>
<protein>
    <submittedName>
        <fullName evidence="3">Uncharacterized protein</fullName>
    </submittedName>
</protein>
<evidence type="ECO:0000313" key="3">
    <source>
        <dbReference type="EMBL" id="SEN24771.1"/>
    </source>
</evidence>
<proteinExistence type="predicted"/>
<evidence type="ECO:0000256" key="1">
    <source>
        <dbReference type="SAM" id="Coils"/>
    </source>
</evidence>
<dbReference type="AlphaFoldDB" id="A0A1H8EYV1"/>
<feature type="coiled-coil region" evidence="1">
    <location>
        <begin position="221"/>
        <end position="248"/>
    </location>
</feature>
<feature type="transmembrane region" description="Helical" evidence="2">
    <location>
        <begin position="50"/>
        <end position="69"/>
    </location>
</feature>
<sequence length="348" mass="39042">MNEYIAELSNLFSVDSLVERSLLEIALIVLPTILLAVVLFGYISFVKTKFLQWTIYLACFVLIVIYLPYELMRQSTEMSRAQANVKEMHATLQEFLDTASLGYMNSLNSEPVAAEMLDELIDGLGAHEKKELIVISWLMAENEKQAFGKIDDRQKLLADDIKTSVSSAKSEIIGSRAPVEKISGDVVKRLEIEVNHLLAEKMGSFKQEIDTVLDGFESDINTFIQTELNNYQEKLAGITQQNVEELRDYSNKASQSIARHVKRINQESLQKLDETKDSLDGIGAAISNIDLQSVISQIALLSSRLEAAQQKNDILFEYNECMRSTGMLDLAGKKEQCKETLESALAEL</sequence>
<dbReference type="OrthoDB" id="8542740at2"/>